<dbReference type="InterPro" id="IPR009057">
    <property type="entry name" value="Homeodomain-like_sf"/>
</dbReference>
<evidence type="ECO:0000259" key="5">
    <source>
        <dbReference type="PROSITE" id="PS50977"/>
    </source>
</evidence>
<dbReference type="PANTHER" id="PTHR47506:SF3">
    <property type="entry name" value="HTH-TYPE TRANSCRIPTIONAL REGULATOR LMRA"/>
    <property type="match status" value="1"/>
</dbReference>
<dbReference type="InterPro" id="IPR011075">
    <property type="entry name" value="TetR_C"/>
</dbReference>
<accession>A0ABP8DP67</accession>
<keyword evidence="2 4" id="KW-0238">DNA-binding</keyword>
<keyword evidence="1" id="KW-0805">Transcription regulation</keyword>
<evidence type="ECO:0000256" key="2">
    <source>
        <dbReference type="ARBA" id="ARBA00023125"/>
    </source>
</evidence>
<dbReference type="InterPro" id="IPR036271">
    <property type="entry name" value="Tet_transcr_reg_TetR-rel_C_sf"/>
</dbReference>
<dbReference type="SUPFAM" id="SSF46689">
    <property type="entry name" value="Homeodomain-like"/>
    <property type="match status" value="1"/>
</dbReference>
<evidence type="ECO:0000313" key="7">
    <source>
        <dbReference type="Proteomes" id="UP001500620"/>
    </source>
</evidence>
<dbReference type="EMBL" id="BAABAT010000042">
    <property type="protein sequence ID" value="GAA4260810.1"/>
    <property type="molecule type" value="Genomic_DNA"/>
</dbReference>
<feature type="DNA-binding region" description="H-T-H motif" evidence="4">
    <location>
        <begin position="51"/>
        <end position="70"/>
    </location>
</feature>
<keyword evidence="3" id="KW-0804">Transcription</keyword>
<name>A0ABP8DP67_9ACTN</name>
<dbReference type="InterPro" id="IPR001647">
    <property type="entry name" value="HTH_TetR"/>
</dbReference>
<dbReference type="Pfam" id="PF00440">
    <property type="entry name" value="TetR_N"/>
    <property type="match status" value="1"/>
</dbReference>
<sequence>MRRSCQYHGGVEESAQTAAAARLTARGAKTRSQIVATAAELMRVRGVGGTTLDDVVSASQVSKSQLYRHFEDKPALVRAVIEFVGERTITGERDRLEKVRTFAGLRRWRDALVARNALQEGRYGCPLGSLANEVSDQDSVARRKLHDLFTAWQELFEDLLRRFQKEGVIPQDADVAQLATGFVAVVQGGYLLAQTSRDVTPMASAIDMAISHLSLLAREQDEAHRP</sequence>
<dbReference type="Pfam" id="PF16925">
    <property type="entry name" value="TetR_C_13"/>
    <property type="match status" value="1"/>
</dbReference>
<comment type="caution">
    <text evidence="6">The sequence shown here is derived from an EMBL/GenBank/DDBJ whole genome shotgun (WGS) entry which is preliminary data.</text>
</comment>
<feature type="domain" description="HTH tetR-type" evidence="5">
    <location>
        <begin position="28"/>
        <end position="88"/>
    </location>
</feature>
<protein>
    <submittedName>
        <fullName evidence="6">TetR/AcrR family transcriptional regulator</fullName>
    </submittedName>
</protein>
<gene>
    <name evidence="6" type="ORF">GCM10022255_090950</name>
</gene>
<dbReference type="Proteomes" id="UP001500620">
    <property type="component" value="Unassembled WGS sequence"/>
</dbReference>
<dbReference type="PRINTS" id="PR00455">
    <property type="entry name" value="HTHTETR"/>
</dbReference>
<proteinExistence type="predicted"/>
<dbReference type="SUPFAM" id="SSF48498">
    <property type="entry name" value="Tetracyclin repressor-like, C-terminal domain"/>
    <property type="match status" value="1"/>
</dbReference>
<reference evidence="7" key="1">
    <citation type="journal article" date="2019" name="Int. J. Syst. Evol. Microbiol.">
        <title>The Global Catalogue of Microorganisms (GCM) 10K type strain sequencing project: providing services to taxonomists for standard genome sequencing and annotation.</title>
        <authorList>
            <consortium name="The Broad Institute Genomics Platform"/>
            <consortium name="The Broad Institute Genome Sequencing Center for Infectious Disease"/>
            <person name="Wu L."/>
            <person name="Ma J."/>
        </authorList>
    </citation>
    <scope>NUCLEOTIDE SEQUENCE [LARGE SCALE GENOMIC DNA]</scope>
    <source>
        <strain evidence="7">JCM 17441</strain>
    </source>
</reference>
<dbReference type="Gene3D" id="1.10.357.10">
    <property type="entry name" value="Tetracycline Repressor, domain 2"/>
    <property type="match status" value="1"/>
</dbReference>
<dbReference type="PANTHER" id="PTHR47506">
    <property type="entry name" value="TRANSCRIPTIONAL REGULATORY PROTEIN"/>
    <property type="match status" value="1"/>
</dbReference>
<evidence type="ECO:0000256" key="1">
    <source>
        <dbReference type="ARBA" id="ARBA00023015"/>
    </source>
</evidence>
<organism evidence="6 7">
    <name type="scientific">Dactylosporangium darangshiense</name>
    <dbReference type="NCBI Taxonomy" id="579108"/>
    <lineage>
        <taxon>Bacteria</taxon>
        <taxon>Bacillati</taxon>
        <taxon>Actinomycetota</taxon>
        <taxon>Actinomycetes</taxon>
        <taxon>Micromonosporales</taxon>
        <taxon>Micromonosporaceae</taxon>
        <taxon>Dactylosporangium</taxon>
    </lineage>
</organism>
<dbReference type="PROSITE" id="PS50977">
    <property type="entry name" value="HTH_TETR_2"/>
    <property type="match status" value="1"/>
</dbReference>
<keyword evidence="7" id="KW-1185">Reference proteome</keyword>
<evidence type="ECO:0000256" key="4">
    <source>
        <dbReference type="PROSITE-ProRule" id="PRU00335"/>
    </source>
</evidence>
<evidence type="ECO:0000313" key="6">
    <source>
        <dbReference type="EMBL" id="GAA4260810.1"/>
    </source>
</evidence>
<evidence type="ECO:0000256" key="3">
    <source>
        <dbReference type="ARBA" id="ARBA00023163"/>
    </source>
</evidence>